<dbReference type="Proteomes" id="UP000012153">
    <property type="component" value="Unassembled WGS sequence"/>
</dbReference>
<protein>
    <submittedName>
        <fullName evidence="1">Uncharacterized protein</fullName>
    </submittedName>
</protein>
<dbReference type="AlphaFoldDB" id="M6UV18"/>
<gene>
    <name evidence="1" type="ORF">LEP1GSC186_4707</name>
</gene>
<reference evidence="1 2" key="1">
    <citation type="submission" date="2013-01" db="EMBL/GenBank/DDBJ databases">
        <authorList>
            <person name="Harkins D.M."/>
            <person name="Durkin A.S."/>
            <person name="Brinkac L.M."/>
            <person name="Haft D.H."/>
            <person name="Selengut J.D."/>
            <person name="Sanka R."/>
            <person name="DePew J."/>
            <person name="Purushe J."/>
            <person name="Matthias M.A."/>
            <person name="Vinetz J.M."/>
            <person name="Sutton G.G."/>
            <person name="Nierman W.C."/>
            <person name="Fouts D.E."/>
        </authorList>
    </citation>
    <scope>NUCLEOTIDE SEQUENCE [LARGE SCALE GENOMIC DNA]</scope>
    <source>
        <strain evidence="1 2">ZUN142</strain>
    </source>
</reference>
<evidence type="ECO:0000313" key="2">
    <source>
        <dbReference type="Proteomes" id="UP000012153"/>
    </source>
</evidence>
<sequence>MGSCSSDFSRIQFRKDSSEISFGYSQRNKNIERENRVKFKKKF</sequence>
<organism evidence="1 2">
    <name type="scientific">Leptospira noguchii serovar Autumnalis str. ZUN142</name>
    <dbReference type="NCBI Taxonomy" id="1085540"/>
    <lineage>
        <taxon>Bacteria</taxon>
        <taxon>Pseudomonadati</taxon>
        <taxon>Spirochaetota</taxon>
        <taxon>Spirochaetia</taxon>
        <taxon>Leptospirales</taxon>
        <taxon>Leptospiraceae</taxon>
        <taxon>Leptospira</taxon>
    </lineage>
</organism>
<proteinExistence type="predicted"/>
<name>M6UV18_9LEPT</name>
<evidence type="ECO:0000313" key="1">
    <source>
        <dbReference type="EMBL" id="EMO41123.1"/>
    </source>
</evidence>
<comment type="caution">
    <text evidence="1">The sequence shown here is derived from an EMBL/GenBank/DDBJ whole genome shotgun (WGS) entry which is preliminary data.</text>
</comment>
<accession>M6UV18</accession>
<dbReference type="EMBL" id="AHOP02000024">
    <property type="protein sequence ID" value="EMO41123.1"/>
    <property type="molecule type" value="Genomic_DNA"/>
</dbReference>